<feature type="region of interest" description="Disordered" evidence="1">
    <location>
        <begin position="222"/>
        <end position="256"/>
    </location>
</feature>
<dbReference type="GO" id="GO:0005509">
    <property type="term" value="F:calcium ion binding"/>
    <property type="evidence" value="ECO:0007669"/>
    <property type="project" value="InterPro"/>
</dbReference>
<dbReference type="InterPro" id="IPR043375">
    <property type="entry name" value="FSCB"/>
</dbReference>
<feature type="region of interest" description="Disordered" evidence="1">
    <location>
        <begin position="1"/>
        <end position="70"/>
    </location>
</feature>
<dbReference type="AlphaFoldDB" id="A0A6J3F5J9"/>
<dbReference type="PANTHER" id="PTHR36135">
    <property type="entry name" value="FIBROUS SHEATH CABYR-BINDING PROTEIN"/>
    <property type="match status" value="1"/>
</dbReference>
<evidence type="ECO:0000256" key="1">
    <source>
        <dbReference type="SAM" id="MobiDB-lite"/>
    </source>
</evidence>
<feature type="compositionally biased region" description="Low complexity" evidence="1">
    <location>
        <begin position="375"/>
        <end position="385"/>
    </location>
</feature>
<feature type="region of interest" description="Disordered" evidence="1">
    <location>
        <begin position="146"/>
        <end position="165"/>
    </location>
</feature>
<feature type="compositionally biased region" description="Low complexity" evidence="1">
    <location>
        <begin position="321"/>
        <end position="338"/>
    </location>
</feature>
<dbReference type="GO" id="GO:0035686">
    <property type="term" value="C:sperm fibrous sheath"/>
    <property type="evidence" value="ECO:0007669"/>
    <property type="project" value="TreeGrafter"/>
</dbReference>
<accession>A0A6J3F5J9</accession>
<proteinExistence type="predicted"/>
<evidence type="ECO:0000313" key="2">
    <source>
        <dbReference type="Proteomes" id="UP000504640"/>
    </source>
</evidence>
<sequence>MEESEDPDQPVSARRQEIRKRRRPSQPMVDKSQQTDIKEKKKHMAMPQSSSPKATHSIANISGSKGNYPANTYKSLRISSELQQTWTKRKHGQEMTSKSLQTDIIVEEKKEVKLVEETVVPEEKSAGVRGAGIELPESVQEVEIPPNVPSVQLKMDRSQQTSCTGDWTMMNIPHVEKVDKEQQTFFSESEIVVISRPDSSFIKSKEGALKHTSSGKILVSEHPVFQPATSSNEEIRQKSISRTSFTRETKNGPPVLLEDELKQEVTLPVVQEDSAAEKVAPAEIEPPPTETFPAEIQPALVEESTAKAEPRTTENIYVQIEPPTEQTPAAEAATADAENSVKVQPPPAKEAPLVEFPDEIQPPPAEETTAEEASAEIQFLAATEASVEEAPAEVQPPPAEEAPAEVQPPPAEEAPAEVQPPPAEEAPAEVQPPPAEETPVEETLAEVHSPAADEVPAEEAPVDAQSPPADLLLTEELPIQEASAEGSPPPSEQTPETEALVVNMSTGLQSPQVAGIPAVVSEDDAKFEEVLKTNPVHKDLSNTNDGQVPTL</sequence>
<evidence type="ECO:0000313" key="3">
    <source>
        <dbReference type="RefSeq" id="XP_032100742.1"/>
    </source>
</evidence>
<feature type="region of interest" description="Disordered" evidence="1">
    <location>
        <begin position="274"/>
        <end position="497"/>
    </location>
</feature>
<feature type="compositionally biased region" description="Pro residues" evidence="1">
    <location>
        <begin position="394"/>
        <end position="436"/>
    </location>
</feature>
<gene>
    <name evidence="3" type="primary">FSCB</name>
</gene>
<dbReference type="GeneID" id="116527718"/>
<feature type="compositionally biased region" description="Polar residues" evidence="1">
    <location>
        <begin position="227"/>
        <end position="244"/>
    </location>
</feature>
<dbReference type="GO" id="GO:0097228">
    <property type="term" value="C:sperm principal piece"/>
    <property type="evidence" value="ECO:0007669"/>
    <property type="project" value="TreeGrafter"/>
</dbReference>
<feature type="compositionally biased region" description="Polar residues" evidence="1">
    <location>
        <begin position="47"/>
        <end position="70"/>
    </location>
</feature>
<dbReference type="CTD" id="84075"/>
<dbReference type="RefSeq" id="XP_032100742.1">
    <property type="nucleotide sequence ID" value="XM_032244851.1"/>
</dbReference>
<reference evidence="3" key="1">
    <citation type="submission" date="2025-08" db="UniProtKB">
        <authorList>
            <consortium name="RefSeq"/>
        </authorList>
    </citation>
    <scope>IDENTIFICATION</scope>
    <source>
        <tissue evidence="3">Blood</tissue>
    </source>
</reference>
<dbReference type="PANTHER" id="PTHR36135:SF1">
    <property type="entry name" value="FIBROUS SHEATH CABYR-BINDING PROTEIN"/>
    <property type="match status" value="1"/>
</dbReference>
<name>A0A6J3F5J9_SAPAP</name>
<dbReference type="Proteomes" id="UP000504640">
    <property type="component" value="Unplaced"/>
</dbReference>
<keyword evidence="2" id="KW-1185">Reference proteome</keyword>
<protein>
    <submittedName>
        <fullName evidence="3">Fibrous sheath CABYR-binding protein</fullName>
    </submittedName>
</protein>
<dbReference type="GO" id="GO:0033234">
    <property type="term" value="P:negative regulation of protein sumoylation"/>
    <property type="evidence" value="ECO:0007669"/>
    <property type="project" value="InterPro"/>
</dbReference>
<organism evidence="2 3">
    <name type="scientific">Sapajus apella</name>
    <name type="common">Brown-capped capuchin</name>
    <name type="synonym">Cebus apella</name>
    <dbReference type="NCBI Taxonomy" id="9515"/>
    <lineage>
        <taxon>Eukaryota</taxon>
        <taxon>Metazoa</taxon>
        <taxon>Chordata</taxon>
        <taxon>Craniata</taxon>
        <taxon>Vertebrata</taxon>
        <taxon>Euteleostomi</taxon>
        <taxon>Mammalia</taxon>
        <taxon>Eutheria</taxon>
        <taxon>Euarchontoglires</taxon>
        <taxon>Primates</taxon>
        <taxon>Haplorrhini</taxon>
        <taxon>Platyrrhini</taxon>
        <taxon>Cebidae</taxon>
        <taxon>Cebinae</taxon>
        <taxon>Sapajus</taxon>
    </lineage>
</organism>